<reference evidence="2 3" key="1">
    <citation type="journal article" date="2016" name="Sci. Rep.">
        <title>Insights into Adaptations to a Near-Obligate Nematode Endoparasitic Lifestyle from the Finished Genome of Drechmeria coniospora.</title>
        <authorList>
            <person name="Zhang L."/>
            <person name="Zhou Z."/>
            <person name="Guo Q."/>
            <person name="Fokkens L."/>
            <person name="Miskei M."/>
            <person name="Pocsi I."/>
            <person name="Zhang W."/>
            <person name="Chen M."/>
            <person name="Wang L."/>
            <person name="Sun Y."/>
            <person name="Donzelli B.G."/>
            <person name="Gibson D.M."/>
            <person name="Nelson D.R."/>
            <person name="Luo J.G."/>
            <person name="Rep M."/>
            <person name="Liu H."/>
            <person name="Yang S."/>
            <person name="Wang J."/>
            <person name="Krasnoff S.B."/>
            <person name="Xu Y."/>
            <person name="Molnar I."/>
            <person name="Lin M."/>
        </authorList>
    </citation>
    <scope>NUCLEOTIDE SEQUENCE [LARGE SCALE GENOMIC DNA]</scope>
    <source>
        <strain evidence="2 3">ARSEF 6962</strain>
    </source>
</reference>
<sequence>MAAGWPPLGRLLQNRRGLVDCTVSRLVRHPIISRPQCRRAARFPLPPTSLSSPPGSPFFLPLNFALVGWKLLSSPTNLTCHASNSQSSSAGRSSPFVTSVTRPGLALLIQATPSLPTPRIPPPRPGEASQLLPTLGSTEARAKREGLSTAGEGEPLCLQEPARLPAAAAKLATLEHRPYLLTAPVCREQALPGPKVLGRRASAGAATALVIIDNPLRPAAPFQHLVGTGPAEVADCSVLSRRL</sequence>
<dbReference type="InParanoid" id="A0A151GBX2"/>
<dbReference type="RefSeq" id="XP_040653968.1">
    <property type="nucleotide sequence ID" value="XM_040803864.1"/>
</dbReference>
<evidence type="ECO:0000313" key="3">
    <source>
        <dbReference type="Proteomes" id="UP000076580"/>
    </source>
</evidence>
<dbReference type="EMBL" id="LAYC01000003">
    <property type="protein sequence ID" value="KYK54616.1"/>
    <property type="molecule type" value="Genomic_DNA"/>
</dbReference>
<proteinExistence type="predicted"/>
<feature type="compositionally biased region" description="Pro residues" evidence="1">
    <location>
        <begin position="115"/>
        <end position="125"/>
    </location>
</feature>
<dbReference type="AlphaFoldDB" id="A0A151GBX2"/>
<comment type="caution">
    <text evidence="2">The sequence shown here is derived from an EMBL/GenBank/DDBJ whole genome shotgun (WGS) entry which is preliminary data.</text>
</comment>
<feature type="region of interest" description="Disordered" evidence="1">
    <location>
        <begin position="113"/>
        <end position="135"/>
    </location>
</feature>
<evidence type="ECO:0000256" key="1">
    <source>
        <dbReference type="SAM" id="MobiDB-lite"/>
    </source>
</evidence>
<gene>
    <name evidence="2" type="ORF">DCS_06576</name>
</gene>
<name>A0A151GBX2_DRECN</name>
<protein>
    <submittedName>
        <fullName evidence="2">Uncharacterized protein</fullName>
    </submittedName>
</protein>
<accession>A0A151GBX2</accession>
<evidence type="ECO:0000313" key="2">
    <source>
        <dbReference type="EMBL" id="KYK54616.1"/>
    </source>
</evidence>
<keyword evidence="3" id="KW-1185">Reference proteome</keyword>
<dbReference type="Proteomes" id="UP000076580">
    <property type="component" value="Chromosome 03"/>
</dbReference>
<organism evidence="2 3">
    <name type="scientific">Drechmeria coniospora</name>
    <name type="common">Nematophagous fungus</name>
    <name type="synonym">Meria coniospora</name>
    <dbReference type="NCBI Taxonomy" id="98403"/>
    <lineage>
        <taxon>Eukaryota</taxon>
        <taxon>Fungi</taxon>
        <taxon>Dikarya</taxon>
        <taxon>Ascomycota</taxon>
        <taxon>Pezizomycotina</taxon>
        <taxon>Sordariomycetes</taxon>
        <taxon>Hypocreomycetidae</taxon>
        <taxon>Hypocreales</taxon>
        <taxon>Ophiocordycipitaceae</taxon>
        <taxon>Drechmeria</taxon>
    </lineage>
</organism>
<dbReference type="GeneID" id="63719219"/>